<protein>
    <submittedName>
        <fullName evidence="2">Uncharacterized protein</fullName>
    </submittedName>
</protein>
<dbReference type="PROSITE" id="PS51257">
    <property type="entry name" value="PROKAR_LIPOPROTEIN"/>
    <property type="match status" value="1"/>
</dbReference>
<accession>A0AA36LZ24</accession>
<feature type="signal peptide" evidence="1">
    <location>
        <begin position="1"/>
        <end position="18"/>
    </location>
</feature>
<sequence length="107" mass="11991">MNPVRLFIFAAFLCSCLALECYSGQTAFGVDLGKSTETCKNSNDYCFNATIDKINIKKFGCRSSLECTLANNECISKEFDGYTGVKFCCFFCENFVIQQKKEATHVL</sequence>
<proteinExistence type="predicted"/>
<dbReference type="Proteomes" id="UP001176961">
    <property type="component" value="Unassembled WGS sequence"/>
</dbReference>
<evidence type="ECO:0000313" key="3">
    <source>
        <dbReference type="Proteomes" id="UP001176961"/>
    </source>
</evidence>
<feature type="chain" id="PRO_5041445067" evidence="1">
    <location>
        <begin position="19"/>
        <end position="107"/>
    </location>
</feature>
<comment type="caution">
    <text evidence="2">The sequence shown here is derived from an EMBL/GenBank/DDBJ whole genome shotgun (WGS) entry which is preliminary data.</text>
</comment>
<keyword evidence="3" id="KW-1185">Reference proteome</keyword>
<gene>
    <name evidence="2" type="ORF">CYNAS_LOCUS5928</name>
</gene>
<organism evidence="2 3">
    <name type="scientific">Cylicocyclus nassatus</name>
    <name type="common">Nematode worm</name>
    <dbReference type="NCBI Taxonomy" id="53992"/>
    <lineage>
        <taxon>Eukaryota</taxon>
        <taxon>Metazoa</taxon>
        <taxon>Ecdysozoa</taxon>
        <taxon>Nematoda</taxon>
        <taxon>Chromadorea</taxon>
        <taxon>Rhabditida</taxon>
        <taxon>Rhabditina</taxon>
        <taxon>Rhabditomorpha</taxon>
        <taxon>Strongyloidea</taxon>
        <taxon>Strongylidae</taxon>
        <taxon>Cylicocyclus</taxon>
    </lineage>
</organism>
<reference evidence="2" key="1">
    <citation type="submission" date="2023-07" db="EMBL/GenBank/DDBJ databases">
        <authorList>
            <consortium name="CYATHOMIX"/>
        </authorList>
    </citation>
    <scope>NUCLEOTIDE SEQUENCE</scope>
    <source>
        <strain evidence="2">N/A</strain>
    </source>
</reference>
<dbReference type="EMBL" id="CATQJL010000112">
    <property type="protein sequence ID" value="CAJ0593945.1"/>
    <property type="molecule type" value="Genomic_DNA"/>
</dbReference>
<evidence type="ECO:0000256" key="1">
    <source>
        <dbReference type="SAM" id="SignalP"/>
    </source>
</evidence>
<keyword evidence="1" id="KW-0732">Signal</keyword>
<evidence type="ECO:0000313" key="2">
    <source>
        <dbReference type="EMBL" id="CAJ0593945.1"/>
    </source>
</evidence>
<dbReference type="AlphaFoldDB" id="A0AA36LZ24"/>
<name>A0AA36LZ24_CYLNA</name>